<dbReference type="Proteomes" id="UP000001064">
    <property type="component" value="Unassembled WGS sequence"/>
</dbReference>
<dbReference type="VEuPathDB" id="AmoebaDB:DICPUDRAFT_146674"/>
<dbReference type="AlphaFoldDB" id="F0Z6K7"/>
<evidence type="ECO:0000313" key="2">
    <source>
        <dbReference type="Proteomes" id="UP000001064"/>
    </source>
</evidence>
<keyword evidence="2" id="KW-1185">Reference proteome</keyword>
<dbReference type="GeneID" id="10503441"/>
<protein>
    <submittedName>
        <fullName evidence="1">Uncharacterized protein</fullName>
    </submittedName>
</protein>
<accession>F0Z6K7</accession>
<name>F0Z6K7_DICPU</name>
<dbReference type="RefSeq" id="XP_003283058.1">
    <property type="nucleotide sequence ID" value="XM_003283010.1"/>
</dbReference>
<sequence length="50" mass="5982">MNEIPFISYYPRLNVRISNEEELLDFLDQIEFPASIKKYSILTKCFKNPI</sequence>
<gene>
    <name evidence="1" type="ORF">DICPUDRAFT_146674</name>
</gene>
<dbReference type="InParanoid" id="F0Z6K7"/>
<dbReference type="EMBL" id="GL870942">
    <property type="protein sequence ID" value="EGC40511.1"/>
    <property type="molecule type" value="Genomic_DNA"/>
</dbReference>
<evidence type="ECO:0000313" key="1">
    <source>
        <dbReference type="EMBL" id="EGC40511.1"/>
    </source>
</evidence>
<reference evidence="2" key="1">
    <citation type="journal article" date="2011" name="Genome Biol.">
        <title>Comparative genomics of the social amoebae Dictyostelium discoideum and Dictyostelium purpureum.</title>
        <authorList>
            <consortium name="US DOE Joint Genome Institute (JGI-PGF)"/>
            <person name="Sucgang R."/>
            <person name="Kuo A."/>
            <person name="Tian X."/>
            <person name="Salerno W."/>
            <person name="Parikh A."/>
            <person name="Feasley C.L."/>
            <person name="Dalin E."/>
            <person name="Tu H."/>
            <person name="Huang E."/>
            <person name="Barry K."/>
            <person name="Lindquist E."/>
            <person name="Shapiro H."/>
            <person name="Bruce D."/>
            <person name="Schmutz J."/>
            <person name="Salamov A."/>
            <person name="Fey P."/>
            <person name="Gaudet P."/>
            <person name="Anjard C."/>
            <person name="Babu M.M."/>
            <person name="Basu S."/>
            <person name="Bushmanova Y."/>
            <person name="van der Wel H."/>
            <person name="Katoh-Kurasawa M."/>
            <person name="Dinh C."/>
            <person name="Coutinho P.M."/>
            <person name="Saito T."/>
            <person name="Elias M."/>
            <person name="Schaap P."/>
            <person name="Kay R.R."/>
            <person name="Henrissat B."/>
            <person name="Eichinger L."/>
            <person name="Rivero F."/>
            <person name="Putnam N.H."/>
            <person name="West C.M."/>
            <person name="Loomis W.F."/>
            <person name="Chisholm R.L."/>
            <person name="Shaulsky G."/>
            <person name="Strassmann J.E."/>
            <person name="Queller D.C."/>
            <person name="Kuspa A."/>
            <person name="Grigoriev I.V."/>
        </authorList>
    </citation>
    <scope>NUCLEOTIDE SEQUENCE [LARGE SCALE GENOMIC DNA]</scope>
    <source>
        <strain evidence="2">QSDP1</strain>
    </source>
</reference>
<proteinExistence type="predicted"/>
<dbReference type="KEGG" id="dpp:DICPUDRAFT_146674"/>
<organism evidence="1 2">
    <name type="scientific">Dictyostelium purpureum</name>
    <name type="common">Slime mold</name>
    <dbReference type="NCBI Taxonomy" id="5786"/>
    <lineage>
        <taxon>Eukaryota</taxon>
        <taxon>Amoebozoa</taxon>
        <taxon>Evosea</taxon>
        <taxon>Eumycetozoa</taxon>
        <taxon>Dictyostelia</taxon>
        <taxon>Dictyosteliales</taxon>
        <taxon>Dictyosteliaceae</taxon>
        <taxon>Dictyostelium</taxon>
    </lineage>
</organism>